<evidence type="ECO:0000256" key="10">
    <source>
        <dbReference type="ARBA" id="ARBA00023163"/>
    </source>
</evidence>
<dbReference type="EMBL" id="PPQW01000072">
    <property type="protein sequence ID" value="PNZ66133.1"/>
    <property type="molecule type" value="Genomic_DNA"/>
</dbReference>
<dbReference type="GO" id="GO:0008270">
    <property type="term" value="F:zinc ion binding"/>
    <property type="evidence" value="ECO:0007669"/>
    <property type="project" value="TreeGrafter"/>
</dbReference>
<comment type="cofactor">
    <cofactor evidence="11">
        <name>Zn(2+)</name>
        <dbReference type="ChEBI" id="CHEBI:29105"/>
    </cofactor>
    <text evidence="11">Binds 1 zinc ion per subunit.</text>
</comment>
<evidence type="ECO:0000256" key="2">
    <source>
        <dbReference type="ARBA" id="ARBA00004496"/>
    </source>
</evidence>
<dbReference type="InterPro" id="IPR036388">
    <property type="entry name" value="WH-like_DNA-bd_sf"/>
</dbReference>
<keyword evidence="5" id="KW-0963">Cytoplasm</keyword>
<evidence type="ECO:0000256" key="5">
    <source>
        <dbReference type="ARBA" id="ARBA00022490"/>
    </source>
</evidence>
<dbReference type="GO" id="GO:0000976">
    <property type="term" value="F:transcription cis-regulatory region binding"/>
    <property type="evidence" value="ECO:0007669"/>
    <property type="project" value="TreeGrafter"/>
</dbReference>
<reference evidence="14 16" key="2">
    <citation type="submission" date="2017-08" db="EMBL/GenBank/DDBJ databases">
        <title>Draft genome sequences of 64 type strains of genus Staph aureus.</title>
        <authorList>
            <person name="Cole K."/>
            <person name="Golubchik T."/>
            <person name="Russell J."/>
            <person name="Foster D."/>
            <person name="Llewelyn M."/>
            <person name="Wilson D."/>
            <person name="Crook D."/>
            <person name="Paul J."/>
        </authorList>
    </citation>
    <scope>NUCLEOTIDE SEQUENCE [LARGE SCALE GENOMIC DNA]</scope>
    <source>
        <strain evidence="14 16">NCTC 12101</strain>
    </source>
</reference>
<evidence type="ECO:0000313" key="14">
    <source>
        <dbReference type="EMBL" id="PNZ66133.1"/>
    </source>
</evidence>
<comment type="similarity">
    <text evidence="3">Belongs to the Fur family.</text>
</comment>
<evidence type="ECO:0000256" key="12">
    <source>
        <dbReference type="PIRSR" id="PIRSR602481-2"/>
    </source>
</evidence>
<evidence type="ECO:0000313" key="13">
    <source>
        <dbReference type="EMBL" id="MDN4532667.1"/>
    </source>
</evidence>
<dbReference type="EMBL" id="JAUHQC010000006">
    <property type="protein sequence ID" value="MDN4532667.1"/>
    <property type="molecule type" value="Genomic_DNA"/>
</dbReference>
<proteinExistence type="inferred from homology"/>
<dbReference type="InterPro" id="IPR002481">
    <property type="entry name" value="FUR"/>
</dbReference>
<dbReference type="AlphaFoldDB" id="A0AAP8PML0"/>
<organism evidence="14 16">
    <name type="scientific">Staphylococcus auricularis</name>
    <dbReference type="NCBI Taxonomy" id="29379"/>
    <lineage>
        <taxon>Bacteria</taxon>
        <taxon>Bacillati</taxon>
        <taxon>Bacillota</taxon>
        <taxon>Bacilli</taxon>
        <taxon>Bacillales</taxon>
        <taxon>Staphylococcaceae</taxon>
        <taxon>Staphylococcus</taxon>
    </lineage>
</organism>
<dbReference type="GeneID" id="64982148"/>
<dbReference type="Proteomes" id="UP000242470">
    <property type="component" value="Unassembled WGS sequence"/>
</dbReference>
<keyword evidence="6" id="KW-0678">Repressor</keyword>
<dbReference type="RefSeq" id="WP_059107284.1">
    <property type="nucleotide sequence ID" value="NZ_AP024589.1"/>
</dbReference>
<dbReference type="GO" id="GO:1900376">
    <property type="term" value="P:regulation of secondary metabolite biosynthetic process"/>
    <property type="evidence" value="ECO:0007669"/>
    <property type="project" value="TreeGrafter"/>
</dbReference>
<evidence type="ECO:0000256" key="4">
    <source>
        <dbReference type="ARBA" id="ARBA00020910"/>
    </source>
</evidence>
<name>A0AAP8PML0_9STAP</name>
<dbReference type="GO" id="GO:0003700">
    <property type="term" value="F:DNA-binding transcription factor activity"/>
    <property type="evidence" value="ECO:0007669"/>
    <property type="project" value="InterPro"/>
</dbReference>
<dbReference type="InterPro" id="IPR036390">
    <property type="entry name" value="WH_DNA-bd_sf"/>
</dbReference>
<reference evidence="15 17" key="1">
    <citation type="journal article" date="2016" name="Front. Microbiol.">
        <title>Comprehensive Phylogenetic Analysis of Bovine Non-aureus Staphylococci Species Based on Whole-Genome Sequencing.</title>
        <authorList>
            <person name="Naushad S."/>
            <person name="Barkema H.W."/>
            <person name="Luby C."/>
            <person name="Condas L.A."/>
            <person name="Nobrega D.B."/>
            <person name="Carson D.A."/>
            <person name="De Buck J."/>
        </authorList>
    </citation>
    <scope>NUCLEOTIDE SEQUENCE [LARGE SCALE GENOMIC DNA]</scope>
    <source>
        <strain evidence="15 17">SNUC 993</strain>
    </source>
</reference>
<dbReference type="Proteomes" id="UP000242694">
    <property type="component" value="Unassembled WGS sequence"/>
</dbReference>
<dbReference type="PANTHER" id="PTHR33202">
    <property type="entry name" value="ZINC UPTAKE REGULATION PROTEIN"/>
    <property type="match status" value="1"/>
</dbReference>
<dbReference type="Pfam" id="PF01475">
    <property type="entry name" value="FUR"/>
    <property type="match status" value="1"/>
</dbReference>
<dbReference type="PANTHER" id="PTHR33202:SF1">
    <property type="entry name" value="FERRIC UPTAKE REGULATION PROTEIN"/>
    <property type="match status" value="1"/>
</dbReference>
<dbReference type="Proteomes" id="UP001171687">
    <property type="component" value="Unassembled WGS sequence"/>
</dbReference>
<evidence type="ECO:0000256" key="11">
    <source>
        <dbReference type="PIRSR" id="PIRSR602481-1"/>
    </source>
</evidence>
<dbReference type="EMBL" id="PZDI01000034">
    <property type="protein sequence ID" value="PTH17458.1"/>
    <property type="molecule type" value="Genomic_DNA"/>
</dbReference>
<feature type="binding site" evidence="11">
    <location>
        <position position="94"/>
    </location>
    <ligand>
        <name>Zn(2+)</name>
        <dbReference type="ChEBI" id="CHEBI:29105"/>
    </ligand>
</feature>
<evidence type="ECO:0000313" key="16">
    <source>
        <dbReference type="Proteomes" id="UP000242470"/>
    </source>
</evidence>
<dbReference type="InterPro" id="IPR043135">
    <property type="entry name" value="Fur_C"/>
</dbReference>
<keyword evidence="17" id="KW-1185">Reference proteome</keyword>
<feature type="binding site" evidence="12">
    <location>
        <position position="88"/>
    </location>
    <ligand>
        <name>Fe cation</name>
        <dbReference type="ChEBI" id="CHEBI:24875"/>
    </ligand>
</feature>
<feature type="binding site" evidence="12">
    <location>
        <position position="123"/>
    </location>
    <ligand>
        <name>Fe cation</name>
        <dbReference type="ChEBI" id="CHEBI:24875"/>
    </ligand>
</feature>
<protein>
    <recommendedName>
        <fullName evidence="4">Ferric uptake regulation protein</fullName>
    </recommendedName>
</protein>
<evidence type="ECO:0000256" key="8">
    <source>
        <dbReference type="ARBA" id="ARBA00023015"/>
    </source>
</evidence>
<dbReference type="Gene3D" id="3.30.1490.190">
    <property type="match status" value="1"/>
</dbReference>
<evidence type="ECO:0000313" key="17">
    <source>
        <dbReference type="Proteomes" id="UP000242694"/>
    </source>
</evidence>
<evidence type="ECO:0000256" key="6">
    <source>
        <dbReference type="ARBA" id="ARBA00022491"/>
    </source>
</evidence>
<dbReference type="GO" id="GO:0005737">
    <property type="term" value="C:cytoplasm"/>
    <property type="evidence" value="ECO:0007669"/>
    <property type="project" value="UniProtKB-SubCell"/>
</dbReference>
<dbReference type="CDD" id="cd07153">
    <property type="entry name" value="Fur_like"/>
    <property type="match status" value="1"/>
</dbReference>
<evidence type="ECO:0000256" key="1">
    <source>
        <dbReference type="ARBA" id="ARBA00002997"/>
    </source>
</evidence>
<keyword evidence="9" id="KW-0238">DNA-binding</keyword>
<comment type="subcellular location">
    <subcellularLocation>
        <location evidence="2">Cytoplasm</location>
    </subcellularLocation>
</comment>
<feature type="binding site" evidence="11">
    <location>
        <position position="97"/>
    </location>
    <ligand>
        <name>Zn(2+)</name>
        <dbReference type="ChEBI" id="CHEBI:29105"/>
    </ligand>
</feature>
<dbReference type="GO" id="GO:0045892">
    <property type="term" value="P:negative regulation of DNA-templated transcription"/>
    <property type="evidence" value="ECO:0007669"/>
    <property type="project" value="TreeGrafter"/>
</dbReference>
<reference evidence="13" key="4">
    <citation type="submission" date="2023-07" db="EMBL/GenBank/DDBJ databases">
        <title>Evaluation of the beneficial properties of pineapple isolates.</title>
        <authorList>
            <person name="Adefiranye O."/>
        </authorList>
    </citation>
    <scope>NUCLEOTIDE SEQUENCE</scope>
    <source>
        <strain evidence="13">PAPLE_T1</strain>
    </source>
</reference>
<comment type="caution">
    <text evidence="14">The sequence shown here is derived from an EMBL/GenBank/DDBJ whole genome shotgun (WGS) entry which is preliminary data.</text>
</comment>
<comment type="cofactor">
    <cofactor evidence="12">
        <name>Mn(2+)</name>
        <dbReference type="ChEBI" id="CHEBI:29035"/>
    </cofactor>
    <cofactor evidence="12">
        <name>Fe(2+)</name>
        <dbReference type="ChEBI" id="CHEBI:29033"/>
    </cofactor>
    <text evidence="12">Binds 1 Mn(2+) or Fe(2+) ion per subunit.</text>
</comment>
<evidence type="ECO:0000313" key="15">
    <source>
        <dbReference type="EMBL" id="PTH17458.1"/>
    </source>
</evidence>
<keyword evidence="10" id="KW-0804">Transcription</keyword>
<dbReference type="Gene3D" id="1.10.10.10">
    <property type="entry name" value="Winged helix-like DNA-binding domain superfamily/Winged helix DNA-binding domain"/>
    <property type="match status" value="1"/>
</dbReference>
<evidence type="ECO:0000256" key="7">
    <source>
        <dbReference type="ARBA" id="ARBA00022833"/>
    </source>
</evidence>
<sequence length="141" mass="16584">MKTDNAIQILKEHGHKYTNKRRDMIDIFVSEDKYINAKYIQQKMDKNYPGISFDTIYRNLHLFKDLGIIESTELDGEMKFRIACSEHHHHHFICEVCGDTKVIEFCPIDEIQSNLPNVSIHTHKLEVYGVCEKCQKEKQTV</sequence>
<comment type="function">
    <text evidence="1">Acts as a global negative controlling element, employing Fe(2+) as a cofactor to bind the operator of the repressed genes.</text>
</comment>
<keyword evidence="11" id="KW-0479">Metal-binding</keyword>
<reference evidence="15" key="3">
    <citation type="submission" date="2018-03" db="EMBL/GenBank/DDBJ databases">
        <authorList>
            <person name="Naushad S."/>
        </authorList>
    </citation>
    <scope>NUCLEOTIDE SEQUENCE</scope>
    <source>
        <strain evidence="15">SNUC 993</strain>
    </source>
</reference>
<evidence type="ECO:0000256" key="9">
    <source>
        <dbReference type="ARBA" id="ARBA00023125"/>
    </source>
</evidence>
<accession>A0AAP8PML0</accession>
<gene>
    <name evidence="15" type="ORF">BU607_07625</name>
    <name evidence="14" type="ORF">CD158_09435</name>
    <name evidence="13" type="ORF">QYH67_03565</name>
</gene>
<evidence type="ECO:0000256" key="3">
    <source>
        <dbReference type="ARBA" id="ARBA00007957"/>
    </source>
</evidence>
<feature type="binding site" evidence="11">
    <location>
        <position position="134"/>
    </location>
    <ligand>
        <name>Zn(2+)</name>
        <dbReference type="ChEBI" id="CHEBI:29105"/>
    </ligand>
</feature>
<keyword evidence="7 11" id="KW-0862">Zinc</keyword>
<feature type="binding site" evidence="11">
    <location>
        <position position="131"/>
    </location>
    <ligand>
        <name>Zn(2+)</name>
        <dbReference type="ChEBI" id="CHEBI:29105"/>
    </ligand>
</feature>
<keyword evidence="8" id="KW-0805">Transcription regulation</keyword>
<keyword evidence="12" id="KW-0408">Iron</keyword>
<dbReference type="SUPFAM" id="SSF46785">
    <property type="entry name" value="Winged helix' DNA-binding domain"/>
    <property type="match status" value="1"/>
</dbReference>